<dbReference type="InterPro" id="IPR017439">
    <property type="entry name" value="Amidohydrolase"/>
</dbReference>
<dbReference type="FunFam" id="3.30.70.360:FF:000001">
    <property type="entry name" value="N-acetyldiaminopimelate deacetylase"/>
    <property type="match status" value="1"/>
</dbReference>
<gene>
    <name evidence="3" type="ORF">METZ01_LOCUS157799</name>
</gene>
<dbReference type="Pfam" id="PF01546">
    <property type="entry name" value="Peptidase_M20"/>
    <property type="match status" value="1"/>
</dbReference>
<dbReference type="EMBL" id="UINC01026813">
    <property type="protein sequence ID" value="SVB04945.1"/>
    <property type="molecule type" value="Genomic_DNA"/>
</dbReference>
<dbReference type="NCBIfam" id="TIGR01891">
    <property type="entry name" value="amidohydrolases"/>
    <property type="match status" value="1"/>
</dbReference>
<reference evidence="3" key="1">
    <citation type="submission" date="2018-05" db="EMBL/GenBank/DDBJ databases">
        <authorList>
            <person name="Lanie J.A."/>
            <person name="Ng W.-L."/>
            <person name="Kazmierczak K.M."/>
            <person name="Andrzejewski T.M."/>
            <person name="Davidsen T.M."/>
            <person name="Wayne K.J."/>
            <person name="Tettelin H."/>
            <person name="Glass J.I."/>
            <person name="Rusch D."/>
            <person name="Podicherti R."/>
            <person name="Tsui H.-C.T."/>
            <person name="Winkler M.E."/>
        </authorList>
    </citation>
    <scope>NUCLEOTIDE SEQUENCE</scope>
</reference>
<dbReference type="SUPFAM" id="SSF53187">
    <property type="entry name" value="Zn-dependent exopeptidases"/>
    <property type="match status" value="1"/>
</dbReference>
<protein>
    <recommendedName>
        <fullName evidence="2">Peptidase M20 dimerisation domain-containing protein</fullName>
    </recommendedName>
</protein>
<evidence type="ECO:0000313" key="3">
    <source>
        <dbReference type="EMBL" id="SVB04945.1"/>
    </source>
</evidence>
<dbReference type="PANTHER" id="PTHR11014:SF63">
    <property type="entry name" value="METALLOPEPTIDASE, PUTATIVE (AFU_ORTHOLOGUE AFUA_6G09600)-RELATED"/>
    <property type="match status" value="1"/>
</dbReference>
<dbReference type="InterPro" id="IPR011650">
    <property type="entry name" value="Peptidase_M20_dimer"/>
</dbReference>
<dbReference type="Gene3D" id="3.40.630.10">
    <property type="entry name" value="Zn peptidases"/>
    <property type="match status" value="1"/>
</dbReference>
<evidence type="ECO:0000256" key="1">
    <source>
        <dbReference type="ARBA" id="ARBA00022801"/>
    </source>
</evidence>
<evidence type="ECO:0000259" key="2">
    <source>
        <dbReference type="Pfam" id="PF07687"/>
    </source>
</evidence>
<accession>A0A382ATT4</accession>
<dbReference type="PANTHER" id="PTHR11014">
    <property type="entry name" value="PEPTIDASE M20 FAMILY MEMBER"/>
    <property type="match status" value="1"/>
</dbReference>
<dbReference type="Pfam" id="PF07687">
    <property type="entry name" value="M20_dimer"/>
    <property type="match status" value="1"/>
</dbReference>
<proteinExistence type="predicted"/>
<dbReference type="InterPro" id="IPR002933">
    <property type="entry name" value="Peptidase_M20"/>
</dbReference>
<dbReference type="AlphaFoldDB" id="A0A382ATT4"/>
<sequence>MLLPLNFTMKARILPCIVALGFSLALVQAADSIKDRVAAAVDNELPSLVSLYKHLHANPELSFMEVKTAKRLAAELGEAGLQITPSVGGHGLVGVLKNGDGPTLLIRADMDGLPVQEETGLPHASKKQMADDLGNTVYTMHACGHDVHMTSFVGTARLLGQLRDAWSGTLVMIGQPAEERGAGARAMLADGLFKRFPVPDYCIALHVASDQPAGTIGYNSGYVYANVDSVDITVRGQGGHGSQPQASKDPIVLASQIVIALQTIVSREVHPREPAVVTVGSIHGGTKHNIIPNEVKLQLTVRSYTDKVRNQILAAIKRISLGTAQAAGLAKDRLPIVIVKDEFTPSAYNDPGLAKRATDTMADWLGRGTLIKRQPTMGGEDFGMYGRTEHKVPIFMFALGTVSSDLIKRFRAAGKPLPMVHSSTYAPDIEPSLRTGVRATTAAALDLLSKR</sequence>
<feature type="domain" description="Peptidase M20 dimerisation" evidence="2">
    <location>
        <begin position="228"/>
        <end position="319"/>
    </location>
</feature>
<dbReference type="GO" id="GO:0016787">
    <property type="term" value="F:hydrolase activity"/>
    <property type="evidence" value="ECO:0007669"/>
    <property type="project" value="UniProtKB-KW"/>
</dbReference>
<name>A0A382ATT4_9ZZZZ</name>
<dbReference type="InterPro" id="IPR036264">
    <property type="entry name" value="Bact_exopeptidase_dim_dom"/>
</dbReference>
<keyword evidence="1" id="KW-0378">Hydrolase</keyword>
<dbReference type="SUPFAM" id="SSF55031">
    <property type="entry name" value="Bacterial exopeptidase dimerisation domain"/>
    <property type="match status" value="1"/>
</dbReference>
<organism evidence="3">
    <name type="scientific">marine metagenome</name>
    <dbReference type="NCBI Taxonomy" id="408172"/>
    <lineage>
        <taxon>unclassified sequences</taxon>
        <taxon>metagenomes</taxon>
        <taxon>ecological metagenomes</taxon>
    </lineage>
</organism>
<dbReference type="PIRSF" id="PIRSF005962">
    <property type="entry name" value="Pept_M20D_amidohydro"/>
    <property type="match status" value="1"/>
</dbReference>
<dbReference type="Gene3D" id="3.30.70.360">
    <property type="match status" value="1"/>
</dbReference>